<evidence type="ECO:0000256" key="1">
    <source>
        <dbReference type="SAM" id="SignalP"/>
    </source>
</evidence>
<proteinExistence type="predicted"/>
<keyword evidence="1" id="KW-0732">Signal</keyword>
<dbReference type="RefSeq" id="WP_190351865.1">
    <property type="nucleotide sequence ID" value="NZ_JACJPY010000053.1"/>
</dbReference>
<evidence type="ECO:0000313" key="3">
    <source>
        <dbReference type="Proteomes" id="UP000631421"/>
    </source>
</evidence>
<reference evidence="2" key="1">
    <citation type="journal article" date="2015" name="ISME J.">
        <title>Draft Genome Sequence of Streptomyces incarnatus NRRL8089, which Produces the Nucleoside Antibiotic Sinefungin.</title>
        <authorList>
            <person name="Oshima K."/>
            <person name="Hattori M."/>
            <person name="Shimizu H."/>
            <person name="Fukuda K."/>
            <person name="Nemoto M."/>
            <person name="Inagaki K."/>
            <person name="Tamura T."/>
        </authorList>
    </citation>
    <scope>NUCLEOTIDE SEQUENCE</scope>
    <source>
        <strain evidence="2">FACHB-1277</strain>
    </source>
</reference>
<dbReference type="AlphaFoldDB" id="A0A926UWR8"/>
<dbReference type="EMBL" id="JACJPY010000053">
    <property type="protein sequence ID" value="MBD2151450.1"/>
    <property type="molecule type" value="Genomic_DNA"/>
</dbReference>
<evidence type="ECO:0000313" key="2">
    <source>
        <dbReference type="EMBL" id="MBD2151450.1"/>
    </source>
</evidence>
<feature type="chain" id="PRO_5036743140" evidence="1">
    <location>
        <begin position="36"/>
        <end position="248"/>
    </location>
</feature>
<comment type="caution">
    <text evidence="2">The sequence shown here is derived from an EMBL/GenBank/DDBJ whole genome shotgun (WGS) entry which is preliminary data.</text>
</comment>
<organism evidence="2 3">
    <name type="scientific">Pseudanabaena cinerea FACHB-1277</name>
    <dbReference type="NCBI Taxonomy" id="2949581"/>
    <lineage>
        <taxon>Bacteria</taxon>
        <taxon>Bacillati</taxon>
        <taxon>Cyanobacteriota</taxon>
        <taxon>Cyanophyceae</taxon>
        <taxon>Pseudanabaenales</taxon>
        <taxon>Pseudanabaenaceae</taxon>
        <taxon>Pseudanabaena</taxon>
        <taxon>Pseudanabaena cinerea</taxon>
    </lineage>
</organism>
<dbReference type="Proteomes" id="UP000631421">
    <property type="component" value="Unassembled WGS sequence"/>
</dbReference>
<name>A0A926UWR8_9CYAN</name>
<gene>
    <name evidence="2" type="ORF">H6F44_15165</name>
</gene>
<keyword evidence="3" id="KW-1185">Reference proteome</keyword>
<accession>A0A926UWR8</accession>
<reference evidence="2" key="2">
    <citation type="submission" date="2020-08" db="EMBL/GenBank/DDBJ databases">
        <authorList>
            <person name="Chen M."/>
            <person name="Teng W."/>
            <person name="Zhao L."/>
            <person name="Hu C."/>
            <person name="Zhou Y."/>
            <person name="Han B."/>
            <person name="Song L."/>
            <person name="Shu W."/>
        </authorList>
    </citation>
    <scope>NUCLEOTIDE SEQUENCE</scope>
    <source>
        <strain evidence="2">FACHB-1277</strain>
    </source>
</reference>
<protein>
    <submittedName>
        <fullName evidence="2">Uncharacterized protein</fullName>
    </submittedName>
</protein>
<feature type="signal peptide" evidence="1">
    <location>
        <begin position="1"/>
        <end position="35"/>
    </location>
</feature>
<sequence>MNRWLINVLRQRLGRSRRFVLPLVAIAMGSNLFVACGNNSANSNLSMPVVDTTKVTPPAIAVSPTKSPTAIAGTSTSTTNLSKLAIGALETYKHPSGILEINVPKGWQIDDKSQAGELLITWNEPAGRSTLSTNIFVPPSEIPEERLPDLFTAIVKGMYGNRDEFVVQSPIVESTGTIVIVWTASINVDGQKTKFIANSRFKRSNNKFSILTFGAIELSFNDLKDTFFGIANNQIVDGNVAIPENIKP</sequence>